<organism evidence="1 2">
    <name type="scientific">Candidatus Thiothrix phosphatis</name>
    <dbReference type="NCBI Taxonomy" id="3112415"/>
    <lineage>
        <taxon>Bacteria</taxon>
        <taxon>Pseudomonadati</taxon>
        <taxon>Pseudomonadota</taxon>
        <taxon>Gammaproteobacteria</taxon>
        <taxon>Thiotrichales</taxon>
        <taxon>Thiotrichaceae</taxon>
        <taxon>Thiothrix</taxon>
    </lineage>
</organism>
<dbReference type="Proteomes" id="UP001308005">
    <property type="component" value="Unassembled WGS sequence"/>
</dbReference>
<gene>
    <name evidence="1" type="ORF">VSS37_09615</name>
</gene>
<proteinExistence type="predicted"/>
<protein>
    <submittedName>
        <fullName evidence="1">Uncharacterized protein</fullName>
    </submittedName>
</protein>
<dbReference type="EMBL" id="JAYMYJ010000092">
    <property type="protein sequence ID" value="MEB4591233.1"/>
    <property type="molecule type" value="Genomic_DNA"/>
</dbReference>
<feature type="non-terminal residue" evidence="1">
    <location>
        <position position="1"/>
    </location>
</feature>
<evidence type="ECO:0000313" key="2">
    <source>
        <dbReference type="Proteomes" id="UP001308005"/>
    </source>
</evidence>
<comment type="caution">
    <text evidence="1">The sequence shown here is derived from an EMBL/GenBank/DDBJ whole genome shotgun (WGS) entry which is preliminary data.</text>
</comment>
<reference evidence="2" key="1">
    <citation type="submission" date="2023-07" db="EMBL/GenBank/DDBJ databases">
        <title>The carbon used by Thiothrix.</title>
        <authorList>
            <person name="Chen L."/>
        </authorList>
    </citation>
    <scope>NUCLEOTIDE SEQUENCE [LARGE SCALE GENOMIC DNA]</scope>
</reference>
<accession>A0ABU6CXV2</accession>
<dbReference type="RefSeq" id="WP_324694688.1">
    <property type="nucleotide sequence ID" value="NZ_JAYMYJ010000092.1"/>
</dbReference>
<evidence type="ECO:0000313" key="1">
    <source>
        <dbReference type="EMBL" id="MEB4591233.1"/>
    </source>
</evidence>
<sequence length="105" mass="12360">RWVSFQLMGWVSFTSVVTGHQKWRWENRRGGAYIVHQLICQGDSVLEATGMAEELIRNHIAELQGRPTPYTVLEGVKADTLQKWYYEFKEELQRTFPKELFTKPD</sequence>
<name>A0ABU6CXV2_9GAMM</name>
<keyword evidence="2" id="KW-1185">Reference proteome</keyword>